<keyword evidence="2" id="KW-1185">Reference proteome</keyword>
<dbReference type="Ensembl" id="ENSSFAT00005008483.1">
    <property type="protein sequence ID" value="ENSSFAP00005008083.1"/>
    <property type="gene ID" value="ENSSFAG00005004756.1"/>
</dbReference>
<dbReference type="OMA" id="TLIMICE"/>
<dbReference type="Proteomes" id="UP000472267">
    <property type="component" value="Chromosome 2"/>
</dbReference>
<dbReference type="AlphaFoldDB" id="A0A672FN37"/>
<protein>
    <submittedName>
        <fullName evidence="1">Uncharacterized protein</fullName>
    </submittedName>
</protein>
<dbReference type="InParanoid" id="A0A672FN37"/>
<reference evidence="1" key="3">
    <citation type="submission" date="2025-09" db="UniProtKB">
        <authorList>
            <consortium name="Ensembl"/>
        </authorList>
    </citation>
    <scope>IDENTIFICATION</scope>
</reference>
<organism evidence="1 2">
    <name type="scientific">Salarias fasciatus</name>
    <name type="common">Jewelled blenny</name>
    <name type="synonym">Blennius fasciatus</name>
    <dbReference type="NCBI Taxonomy" id="181472"/>
    <lineage>
        <taxon>Eukaryota</taxon>
        <taxon>Metazoa</taxon>
        <taxon>Chordata</taxon>
        <taxon>Craniata</taxon>
        <taxon>Vertebrata</taxon>
        <taxon>Euteleostomi</taxon>
        <taxon>Actinopterygii</taxon>
        <taxon>Neopterygii</taxon>
        <taxon>Teleostei</taxon>
        <taxon>Neoteleostei</taxon>
        <taxon>Acanthomorphata</taxon>
        <taxon>Ovalentaria</taxon>
        <taxon>Blenniimorphae</taxon>
        <taxon>Blenniiformes</taxon>
        <taxon>Blennioidei</taxon>
        <taxon>Blenniidae</taxon>
        <taxon>Salariinae</taxon>
        <taxon>Salarias</taxon>
    </lineage>
</organism>
<reference evidence="1" key="2">
    <citation type="submission" date="2025-08" db="UniProtKB">
        <authorList>
            <consortium name="Ensembl"/>
        </authorList>
    </citation>
    <scope>IDENTIFICATION</scope>
</reference>
<name>A0A672FN37_SALFA</name>
<evidence type="ECO:0000313" key="2">
    <source>
        <dbReference type="Proteomes" id="UP000472267"/>
    </source>
</evidence>
<proteinExistence type="predicted"/>
<reference evidence="1" key="1">
    <citation type="submission" date="2019-06" db="EMBL/GenBank/DDBJ databases">
        <authorList>
            <consortium name="Wellcome Sanger Institute Data Sharing"/>
        </authorList>
    </citation>
    <scope>NUCLEOTIDE SEQUENCE [LARGE SCALE GENOMIC DNA]</scope>
</reference>
<sequence>MSLHNPALVPDLAGFPPSTAVRLSLIIGCFSRSKALFSTNSANTPCSLSLCTLKYSF</sequence>
<evidence type="ECO:0000313" key="1">
    <source>
        <dbReference type="Ensembl" id="ENSSFAP00005008083.1"/>
    </source>
</evidence>
<accession>A0A672FN37</accession>